<dbReference type="GeneID" id="54482941"/>
<feature type="region of interest" description="Disordered" evidence="2">
    <location>
        <begin position="352"/>
        <end position="441"/>
    </location>
</feature>
<dbReference type="GO" id="GO:0005525">
    <property type="term" value="F:GTP binding"/>
    <property type="evidence" value="ECO:0007669"/>
    <property type="project" value="UniProtKB-KW"/>
</dbReference>
<dbReference type="Pfam" id="PF00735">
    <property type="entry name" value="Septin"/>
    <property type="match status" value="3"/>
</dbReference>
<dbReference type="OrthoDB" id="5337438at2759"/>
<keyword evidence="5" id="KW-1185">Reference proteome</keyword>
<evidence type="ECO:0000259" key="3">
    <source>
        <dbReference type="PROSITE" id="PS51719"/>
    </source>
</evidence>
<dbReference type="EMBL" id="ML996573">
    <property type="protein sequence ID" value="KAF2757460.1"/>
    <property type="molecule type" value="Genomic_DNA"/>
</dbReference>
<feature type="region of interest" description="Disordered" evidence="2">
    <location>
        <begin position="1"/>
        <end position="44"/>
    </location>
</feature>
<dbReference type="InterPro" id="IPR030379">
    <property type="entry name" value="G_SEPTIN_dom"/>
</dbReference>
<keyword evidence="1" id="KW-0342">GTP-binding</keyword>
<evidence type="ECO:0000256" key="1">
    <source>
        <dbReference type="RuleBase" id="RU004560"/>
    </source>
</evidence>
<dbReference type="PANTHER" id="PTHR18884">
    <property type="entry name" value="SEPTIN"/>
    <property type="match status" value="1"/>
</dbReference>
<gene>
    <name evidence="4" type="ORF">EJ05DRAFT_439702</name>
</gene>
<evidence type="ECO:0000313" key="5">
    <source>
        <dbReference type="Proteomes" id="UP000799437"/>
    </source>
</evidence>
<name>A0A6A6W673_9PEZI</name>
<organism evidence="4 5">
    <name type="scientific">Pseudovirgaria hyperparasitica</name>
    <dbReference type="NCBI Taxonomy" id="470096"/>
    <lineage>
        <taxon>Eukaryota</taxon>
        <taxon>Fungi</taxon>
        <taxon>Dikarya</taxon>
        <taxon>Ascomycota</taxon>
        <taxon>Pezizomycotina</taxon>
        <taxon>Dothideomycetes</taxon>
        <taxon>Dothideomycetes incertae sedis</taxon>
        <taxon>Acrospermales</taxon>
        <taxon>Acrospermaceae</taxon>
        <taxon>Pseudovirgaria</taxon>
    </lineage>
</organism>
<comment type="similarity">
    <text evidence="1">Belongs to the TRAFAC class TrmE-Era-EngA-EngB-Septin-like GTPase superfamily. Septin GTPase family.</text>
</comment>
<dbReference type="Gene3D" id="3.40.50.300">
    <property type="entry name" value="P-loop containing nucleotide triphosphate hydrolases"/>
    <property type="match status" value="1"/>
</dbReference>
<feature type="compositionally biased region" description="Low complexity" evidence="2">
    <location>
        <begin position="8"/>
        <end position="25"/>
    </location>
</feature>
<feature type="compositionally biased region" description="Polar residues" evidence="2">
    <location>
        <begin position="550"/>
        <end position="560"/>
    </location>
</feature>
<sequence length="572" mass="64145">MSKKQKAQQELLRQRQAQLLPQEAPRLPSHSPLPTINTFGGEEARPDSVAIATGQFEPQQNARRTTSQGSLHHRSMNFSRVSPVPNPIRPPPIPGSNGEYVDPYPRTESMTHRGRYSYASSTMSSINSPRRVRRRKDPTPFNILVIGAKNSGKTSFINFLRTALALPANKRQQSPPQHPRQPESVIDSPFTSEYLETEIDHERVGITIWDSQGLEKNIVDLQLREMATFLEGKFEETFAEEQKVVRALGVWDTYIHCAFLVLDPVRLDANLSAAARSAKTGNKSSLEQKLIGGLDDDLDLQILRTLQGKTTVIPVISKADTITTKHMARLKKVVWDSLKQAKLDPLEALDLDESDSEALDERDEDDAVHSDKEDEEKSSVLNNLKEGDSSDETDTNSDKASTSPSSPPRPSPDAKRPTHTRKASAMSATIASSPSKDDAELPYLPMSIISPDIYEPEVIGRQFPWGFADPYNVEHCDFIRLKESIFREWRTELRAASRERWYEDWRTSRLNRSGDPQQRRVKTGDGKRRGPSPGSLMPLPNGAVRATSAGGYSSENTKPQYQPYRPPVQNQF</sequence>
<feature type="region of interest" description="Disordered" evidence="2">
    <location>
        <begin position="510"/>
        <end position="572"/>
    </location>
</feature>
<dbReference type="Proteomes" id="UP000799437">
    <property type="component" value="Unassembled WGS sequence"/>
</dbReference>
<feature type="domain" description="Septin-type G" evidence="3">
    <location>
        <begin position="137"/>
        <end position="512"/>
    </location>
</feature>
<evidence type="ECO:0000313" key="4">
    <source>
        <dbReference type="EMBL" id="KAF2757460.1"/>
    </source>
</evidence>
<keyword evidence="1" id="KW-0547">Nucleotide-binding</keyword>
<dbReference type="InterPro" id="IPR027417">
    <property type="entry name" value="P-loop_NTPase"/>
</dbReference>
<dbReference type="AlphaFoldDB" id="A0A6A6W673"/>
<dbReference type="PROSITE" id="PS51719">
    <property type="entry name" value="G_SEPTIN"/>
    <property type="match status" value="1"/>
</dbReference>
<accession>A0A6A6W673</accession>
<proteinExistence type="inferred from homology"/>
<feature type="compositionally biased region" description="Acidic residues" evidence="2">
    <location>
        <begin position="352"/>
        <end position="366"/>
    </location>
</feature>
<dbReference type="RefSeq" id="XP_033599911.1">
    <property type="nucleotide sequence ID" value="XM_033741887.1"/>
</dbReference>
<reference evidence="4" key="1">
    <citation type="journal article" date="2020" name="Stud. Mycol.">
        <title>101 Dothideomycetes genomes: a test case for predicting lifestyles and emergence of pathogens.</title>
        <authorList>
            <person name="Haridas S."/>
            <person name="Albert R."/>
            <person name="Binder M."/>
            <person name="Bloem J."/>
            <person name="Labutti K."/>
            <person name="Salamov A."/>
            <person name="Andreopoulos B."/>
            <person name="Baker S."/>
            <person name="Barry K."/>
            <person name="Bills G."/>
            <person name="Bluhm B."/>
            <person name="Cannon C."/>
            <person name="Castanera R."/>
            <person name="Culley D."/>
            <person name="Daum C."/>
            <person name="Ezra D."/>
            <person name="Gonzalez J."/>
            <person name="Henrissat B."/>
            <person name="Kuo A."/>
            <person name="Liang C."/>
            <person name="Lipzen A."/>
            <person name="Lutzoni F."/>
            <person name="Magnuson J."/>
            <person name="Mondo S."/>
            <person name="Nolan M."/>
            <person name="Ohm R."/>
            <person name="Pangilinan J."/>
            <person name="Park H.-J."/>
            <person name="Ramirez L."/>
            <person name="Alfaro M."/>
            <person name="Sun H."/>
            <person name="Tritt A."/>
            <person name="Yoshinaga Y."/>
            <person name="Zwiers L.-H."/>
            <person name="Turgeon B."/>
            <person name="Goodwin S."/>
            <person name="Spatafora J."/>
            <person name="Crous P."/>
            <person name="Grigoriev I."/>
        </authorList>
    </citation>
    <scope>NUCLEOTIDE SEQUENCE</scope>
    <source>
        <strain evidence="4">CBS 121739</strain>
    </source>
</reference>
<evidence type="ECO:0000256" key="2">
    <source>
        <dbReference type="SAM" id="MobiDB-lite"/>
    </source>
</evidence>
<feature type="region of interest" description="Disordered" evidence="2">
    <location>
        <begin position="77"/>
        <end position="100"/>
    </location>
</feature>
<feature type="compositionally biased region" description="Basic and acidic residues" evidence="2">
    <location>
        <begin position="367"/>
        <end position="378"/>
    </location>
</feature>
<protein>
    <recommendedName>
        <fullName evidence="3">Septin-type G domain-containing protein</fullName>
    </recommendedName>
</protein>
<feature type="compositionally biased region" description="Pro residues" evidence="2">
    <location>
        <begin position="84"/>
        <end position="94"/>
    </location>
</feature>
<dbReference type="SUPFAM" id="SSF52540">
    <property type="entry name" value="P-loop containing nucleoside triphosphate hydrolases"/>
    <property type="match status" value="1"/>
</dbReference>